<organism evidence="1 2">
    <name type="scientific">Streptomyces bikiniensis</name>
    <dbReference type="NCBI Taxonomy" id="1896"/>
    <lineage>
        <taxon>Bacteria</taxon>
        <taxon>Bacillati</taxon>
        <taxon>Actinomycetota</taxon>
        <taxon>Actinomycetes</taxon>
        <taxon>Kitasatosporales</taxon>
        <taxon>Streptomycetaceae</taxon>
        <taxon>Streptomyces</taxon>
    </lineage>
</organism>
<protein>
    <submittedName>
        <fullName evidence="1">Uncharacterized protein</fullName>
    </submittedName>
</protein>
<evidence type="ECO:0000313" key="1">
    <source>
        <dbReference type="EMBL" id="MFI9119020.1"/>
    </source>
</evidence>
<dbReference type="RefSeq" id="WP_399611572.1">
    <property type="nucleotide sequence ID" value="NZ_JBITYT010000002.1"/>
</dbReference>
<proteinExistence type="predicted"/>
<keyword evidence="2" id="KW-1185">Reference proteome</keyword>
<comment type="caution">
    <text evidence="1">The sequence shown here is derived from an EMBL/GenBank/DDBJ whole genome shotgun (WGS) entry which is preliminary data.</text>
</comment>
<sequence>MDVALTGEATAQHTVRLSTLGSFLTNLQESVSAVAQALTGRPTSFASIPRDIREATALSASAMFPSSFGVTMYGPDDEREEEGLFPEPVNNRQTVLDEAVGTVMDVVDLSEGAGHSDELLAERLVPLGQRAMKHIGSLTAGLTDAHMGLKVAWHSRDGQVRRSHWSPGGAQRVRYLCEHSEFAQAEIIMIMGWLGTASAFRGKIEIRTDSGEIIKASTDEDLTPNLDRHFNKRVEATVEVTKVQAAGGRERKIYTVLSLRNIESRN</sequence>
<reference evidence="1 2" key="1">
    <citation type="submission" date="2024-10" db="EMBL/GenBank/DDBJ databases">
        <title>The Natural Products Discovery Center: Release of the First 8490 Sequenced Strains for Exploring Actinobacteria Biosynthetic Diversity.</title>
        <authorList>
            <person name="Kalkreuter E."/>
            <person name="Kautsar S.A."/>
            <person name="Yang D."/>
            <person name="Bader C.D."/>
            <person name="Teijaro C.N."/>
            <person name="Fluegel L."/>
            <person name="Davis C.M."/>
            <person name="Simpson J.R."/>
            <person name="Lauterbach L."/>
            <person name="Steele A.D."/>
            <person name="Gui C."/>
            <person name="Meng S."/>
            <person name="Li G."/>
            <person name="Viehrig K."/>
            <person name="Ye F."/>
            <person name="Su P."/>
            <person name="Kiefer A.F."/>
            <person name="Nichols A."/>
            <person name="Cepeda A.J."/>
            <person name="Yan W."/>
            <person name="Fan B."/>
            <person name="Jiang Y."/>
            <person name="Adhikari A."/>
            <person name="Zheng C.-J."/>
            <person name="Schuster L."/>
            <person name="Cowan T.M."/>
            <person name="Smanski M.J."/>
            <person name="Chevrette M.G."/>
            <person name="De Carvalho L.P.S."/>
            <person name="Shen B."/>
        </authorList>
    </citation>
    <scope>NUCLEOTIDE SEQUENCE [LARGE SCALE GENOMIC DNA]</scope>
    <source>
        <strain evidence="1 2">NPDC053346</strain>
    </source>
</reference>
<name>A0ABW8CNA6_STRBI</name>
<gene>
    <name evidence="1" type="ORF">ACIGW0_06365</name>
</gene>
<dbReference type="Proteomes" id="UP001614391">
    <property type="component" value="Unassembled WGS sequence"/>
</dbReference>
<evidence type="ECO:0000313" key="2">
    <source>
        <dbReference type="Proteomes" id="UP001614391"/>
    </source>
</evidence>
<accession>A0ABW8CNA6</accession>
<dbReference type="EMBL" id="JBITYT010000002">
    <property type="protein sequence ID" value="MFI9119020.1"/>
    <property type="molecule type" value="Genomic_DNA"/>
</dbReference>